<keyword evidence="2" id="KW-1185">Reference proteome</keyword>
<gene>
    <name evidence="1" type="ORF">CVS47_01951</name>
</gene>
<dbReference type="KEGG" id="mlv:CVS47_01951"/>
<sequence>MAMTLSARDARRLAIQAQLLSAERPAAIVETVYGLTAVNIEPTAAIAPSADLILWSRLGAPFQPADLVRAVEDERDLFEWGGFYRLMSDLPLIRPDMARRPLHEYGRQWLAANEGFRADVLARLRAEGPLHAAEIPDTAQVSWASSGWTNNRNAAQMLELLLSDGTVAVSRRDRKGRLFDLAERVYPGDLPELSAEDAARERTERRLGSLGIARSTGVAQPYEALDVGAVGEPATVDGVDGEWRVDAEALEAVDRFAGRTALLSPFDRLIFDRERLQDLFGFEYILEMYKPAATRRWGYFALPILHGDRFVGKLDAKADRKAGMLRVFAVHQDEPFTRPVAAAVRAEIEALAEWLGLEVTGLEGTGLADAGRP</sequence>
<dbReference type="PANTHER" id="PTHR30528">
    <property type="entry name" value="CYTOPLASMIC PROTEIN"/>
    <property type="match status" value="1"/>
</dbReference>
<name>A0A3S9WB74_9MICO</name>
<evidence type="ECO:0000313" key="2">
    <source>
        <dbReference type="Proteomes" id="UP000276888"/>
    </source>
</evidence>
<dbReference type="PANTHER" id="PTHR30528:SF0">
    <property type="entry name" value="CYTOPLASMIC PROTEIN"/>
    <property type="match status" value="1"/>
</dbReference>
<dbReference type="OrthoDB" id="9787207at2"/>
<dbReference type="EMBL" id="CP031423">
    <property type="protein sequence ID" value="AZS37317.1"/>
    <property type="molecule type" value="Genomic_DNA"/>
</dbReference>
<protein>
    <recommendedName>
        <fullName evidence="3">Winged helix-turn-helix domain-containing protein</fullName>
    </recommendedName>
</protein>
<reference evidence="1 2" key="1">
    <citation type="submission" date="2018-08" db="EMBL/GenBank/DDBJ databases">
        <title>Microbacterium lemovicicum sp. nov., a bacterium isolated from a natural uranium-rich soil.</title>
        <authorList>
            <person name="ORTET P."/>
        </authorList>
    </citation>
    <scope>NUCLEOTIDE SEQUENCE [LARGE SCALE GENOMIC DNA]</scope>
    <source>
        <strain evidence="1 2">Viu22</strain>
    </source>
</reference>
<organism evidence="1 2">
    <name type="scientific">Microbacterium lemovicicum</name>
    <dbReference type="NCBI Taxonomy" id="1072463"/>
    <lineage>
        <taxon>Bacteria</taxon>
        <taxon>Bacillati</taxon>
        <taxon>Actinomycetota</taxon>
        <taxon>Actinomycetes</taxon>
        <taxon>Micrococcales</taxon>
        <taxon>Microbacteriaceae</taxon>
        <taxon>Microbacterium</taxon>
    </lineage>
</organism>
<dbReference type="RefSeq" id="WP_127095891.1">
    <property type="nucleotide sequence ID" value="NZ_CP031423.1"/>
</dbReference>
<dbReference type="Proteomes" id="UP000276888">
    <property type="component" value="Chromosome"/>
</dbReference>
<dbReference type="AlphaFoldDB" id="A0A3S9WB74"/>
<accession>A0A3S9WB74</accession>
<dbReference type="Pfam" id="PF06224">
    <property type="entry name" value="AlkZ-like"/>
    <property type="match status" value="1"/>
</dbReference>
<evidence type="ECO:0008006" key="3">
    <source>
        <dbReference type="Google" id="ProtNLM"/>
    </source>
</evidence>
<evidence type="ECO:0000313" key="1">
    <source>
        <dbReference type="EMBL" id="AZS37317.1"/>
    </source>
</evidence>
<proteinExistence type="predicted"/>
<dbReference type="InterPro" id="IPR009351">
    <property type="entry name" value="AlkZ-like"/>
</dbReference>